<feature type="domain" description="NIF system FeS cluster assembly NifU N-terminal" evidence="2">
    <location>
        <begin position="8"/>
        <end position="130"/>
    </location>
</feature>
<dbReference type="Proteomes" id="UP001072034">
    <property type="component" value="Unassembled WGS sequence"/>
</dbReference>
<dbReference type="RefSeq" id="WP_268917050.1">
    <property type="nucleotide sequence ID" value="NZ_JAPTMY010000008.1"/>
</dbReference>
<dbReference type="Gene3D" id="3.90.1010.10">
    <property type="match status" value="1"/>
</dbReference>
<name>A0ABT4I894_9ACTO</name>
<dbReference type="CDD" id="cd06664">
    <property type="entry name" value="IscU_like"/>
    <property type="match status" value="1"/>
</dbReference>
<accession>A0ABT4I894</accession>
<evidence type="ECO:0000313" key="3">
    <source>
        <dbReference type="EMBL" id="MCZ0857472.1"/>
    </source>
</evidence>
<keyword evidence="4" id="KW-1185">Reference proteome</keyword>
<dbReference type="Pfam" id="PF01592">
    <property type="entry name" value="NifU_N"/>
    <property type="match status" value="1"/>
</dbReference>
<dbReference type="EMBL" id="JAPTMY010000008">
    <property type="protein sequence ID" value="MCZ0857472.1"/>
    <property type="molecule type" value="Genomic_DNA"/>
</dbReference>
<evidence type="ECO:0000256" key="1">
    <source>
        <dbReference type="SAM" id="MobiDB-lite"/>
    </source>
</evidence>
<gene>
    <name evidence="3" type="ORF">OHJ16_05375</name>
</gene>
<dbReference type="PANTHER" id="PTHR10093">
    <property type="entry name" value="IRON-SULFUR CLUSTER ASSEMBLY ENZYME NIFU HOMOLOG"/>
    <property type="match status" value="1"/>
</dbReference>
<reference evidence="3" key="1">
    <citation type="submission" date="2022-10" db="EMBL/GenBank/DDBJ databases">
        <title>Genome sequence of Actinomyces israelii ATCC 10048.</title>
        <authorList>
            <person name="Watt R.M."/>
            <person name="Tong W.M."/>
        </authorList>
    </citation>
    <scope>NUCLEOTIDE SEQUENCE</scope>
    <source>
        <strain evidence="3">ATCC 10048</strain>
    </source>
</reference>
<feature type="region of interest" description="Disordered" evidence="1">
    <location>
        <begin position="149"/>
        <end position="170"/>
    </location>
</feature>
<organism evidence="3 4">
    <name type="scientific">Actinomyces israelii</name>
    <dbReference type="NCBI Taxonomy" id="1659"/>
    <lineage>
        <taxon>Bacteria</taxon>
        <taxon>Bacillati</taxon>
        <taxon>Actinomycetota</taxon>
        <taxon>Actinomycetes</taxon>
        <taxon>Actinomycetales</taxon>
        <taxon>Actinomycetaceae</taxon>
        <taxon>Actinomyces</taxon>
    </lineage>
</organism>
<evidence type="ECO:0000259" key="2">
    <source>
        <dbReference type="Pfam" id="PF01592"/>
    </source>
</evidence>
<evidence type="ECO:0000313" key="4">
    <source>
        <dbReference type="Proteomes" id="UP001072034"/>
    </source>
</evidence>
<proteinExistence type="predicted"/>
<dbReference type="NCBIfam" id="TIGR01994">
    <property type="entry name" value="SUF_scaf_2"/>
    <property type="match status" value="1"/>
</dbReference>
<comment type="caution">
    <text evidence="3">The sequence shown here is derived from an EMBL/GenBank/DDBJ whole genome shotgun (WGS) entry which is preliminary data.</text>
</comment>
<dbReference type="SUPFAM" id="SSF82649">
    <property type="entry name" value="SufE/NifU"/>
    <property type="match status" value="1"/>
</dbReference>
<protein>
    <submittedName>
        <fullName evidence="3">SUF system NifU family Fe-S cluster assembly protein</fullName>
    </submittedName>
</protein>
<sequence>MNDLDQLYQQVILDHSRERHGHGALTDPDATSHQVNPTCGDDIELGVRVRDGRVVAVGWEGDGCSISQASISVMHDLVDGADLATVARLEKDFDVLMHSRGRGVGDAVLDELEDGAAFEGVSKYPNRVKCALLGWMALKDALVKAGAVPPAGPDRARPDAPESHATSPST</sequence>
<dbReference type="InterPro" id="IPR002871">
    <property type="entry name" value="NIF_FeS_clus_asmbl_NifU_N"/>
</dbReference>